<protein>
    <submittedName>
        <fullName evidence="2">Uncharacterized protein</fullName>
    </submittedName>
</protein>
<feature type="compositionally biased region" description="Basic and acidic residues" evidence="1">
    <location>
        <begin position="123"/>
        <end position="148"/>
    </location>
</feature>
<evidence type="ECO:0000313" key="3">
    <source>
        <dbReference type="Proteomes" id="UP000448199"/>
    </source>
</evidence>
<organism evidence="2 3">
    <name type="scientific">Qipengyuania vulgaris</name>
    <dbReference type="NCBI Taxonomy" id="291985"/>
    <lineage>
        <taxon>Bacteria</taxon>
        <taxon>Pseudomonadati</taxon>
        <taxon>Pseudomonadota</taxon>
        <taxon>Alphaproteobacteria</taxon>
        <taxon>Sphingomonadales</taxon>
        <taxon>Erythrobacteraceae</taxon>
        <taxon>Qipengyuania</taxon>
    </lineage>
</organism>
<dbReference type="EMBL" id="WTYC01000001">
    <property type="protein sequence ID" value="MXO47335.1"/>
    <property type="molecule type" value="Genomic_DNA"/>
</dbReference>
<accession>A0A844XMC4</accession>
<evidence type="ECO:0000256" key="1">
    <source>
        <dbReference type="SAM" id="MobiDB-lite"/>
    </source>
</evidence>
<dbReference type="OrthoDB" id="9829206at2"/>
<feature type="region of interest" description="Disordered" evidence="1">
    <location>
        <begin position="123"/>
        <end position="154"/>
    </location>
</feature>
<proteinExistence type="predicted"/>
<name>A0A844XMC4_9SPHN</name>
<evidence type="ECO:0000313" key="2">
    <source>
        <dbReference type="EMBL" id="MXO47335.1"/>
    </source>
</evidence>
<gene>
    <name evidence="2" type="ORF">GRI69_03560</name>
</gene>
<dbReference type="Proteomes" id="UP000448199">
    <property type="component" value="Unassembled WGS sequence"/>
</dbReference>
<keyword evidence="3" id="KW-1185">Reference proteome</keyword>
<dbReference type="AlphaFoldDB" id="A0A844XMC4"/>
<reference evidence="2 3" key="1">
    <citation type="submission" date="2019-12" db="EMBL/GenBank/DDBJ databases">
        <title>Genomic-based taxomic classification of the family Erythrobacteraceae.</title>
        <authorList>
            <person name="Xu L."/>
        </authorList>
    </citation>
    <scope>NUCLEOTIDE SEQUENCE [LARGE SCALE GENOMIC DNA]</scope>
    <source>
        <strain evidence="2 3">DSM 17792</strain>
    </source>
</reference>
<comment type="caution">
    <text evidence="2">The sequence shown here is derived from an EMBL/GenBank/DDBJ whole genome shotgun (WGS) entry which is preliminary data.</text>
</comment>
<sequence>MAPSLRSIQYTEKKMFEVRLSADDTLLEAAALERAMSEHGISGPRWQHSARARQNSLAAQISAGRDALERALSEPDGRRLILMAEARAASIKLDQDTYRRLDQHQRTKLKAIAEALKKPENAERLRALEKARTEQERKPFQDQADPRKYQYYQR</sequence>